<evidence type="ECO:0000256" key="2">
    <source>
        <dbReference type="ARBA" id="ARBA00022516"/>
    </source>
</evidence>
<dbReference type="Proteomes" id="UP000808761">
    <property type="component" value="Unassembled WGS sequence"/>
</dbReference>
<feature type="transmembrane region" description="Helical" evidence="10">
    <location>
        <begin position="108"/>
        <end position="129"/>
    </location>
</feature>
<feature type="transmembrane region" description="Helical" evidence="10">
    <location>
        <begin position="135"/>
        <end position="153"/>
    </location>
</feature>
<keyword evidence="11" id="KW-0012">Acyltransferase</keyword>
<keyword evidence="5 10" id="KW-1133">Transmembrane helix</keyword>
<comment type="similarity">
    <text evidence="10">Belongs to the PlsY family.</text>
</comment>
<dbReference type="NCBIfam" id="TIGR00023">
    <property type="entry name" value="glycerol-3-phosphate 1-O-acyltransferase PlsY"/>
    <property type="match status" value="1"/>
</dbReference>
<feature type="transmembrane region" description="Helical" evidence="10">
    <location>
        <begin position="77"/>
        <end position="96"/>
    </location>
</feature>
<keyword evidence="7 10" id="KW-0472">Membrane</keyword>
<dbReference type="GO" id="GO:0005886">
    <property type="term" value="C:plasma membrane"/>
    <property type="evidence" value="ECO:0007669"/>
    <property type="project" value="UniProtKB-SubCell"/>
</dbReference>
<proteinExistence type="inferred from homology"/>
<keyword evidence="6 10" id="KW-0443">Lipid metabolism</keyword>
<feature type="transmembrane region" description="Helical" evidence="10">
    <location>
        <begin position="6"/>
        <end position="25"/>
    </location>
</feature>
<evidence type="ECO:0000256" key="3">
    <source>
        <dbReference type="ARBA" id="ARBA00022679"/>
    </source>
</evidence>
<evidence type="ECO:0000256" key="10">
    <source>
        <dbReference type="HAMAP-Rule" id="MF_01043"/>
    </source>
</evidence>
<protein>
    <recommendedName>
        <fullName evidence="10">Glycerol-3-phosphate acyltransferase</fullName>
    </recommendedName>
    <alternativeName>
        <fullName evidence="10">Acyl-PO4 G3P acyltransferase</fullName>
    </alternativeName>
    <alternativeName>
        <fullName evidence="10">Acyl-phosphate--glycerol-3-phosphate acyltransferase</fullName>
    </alternativeName>
    <alternativeName>
        <fullName evidence="10">G3P acyltransferase</fullName>
        <shortName evidence="10">GPAT</shortName>
        <ecNumber evidence="10">2.3.1.275</ecNumber>
    </alternativeName>
    <alternativeName>
        <fullName evidence="10">Lysophosphatidic acid synthase</fullName>
        <shortName evidence="10">LPA synthase</shortName>
    </alternativeName>
</protein>
<evidence type="ECO:0000256" key="4">
    <source>
        <dbReference type="ARBA" id="ARBA00022692"/>
    </source>
</evidence>
<keyword evidence="9 10" id="KW-1208">Phospholipid metabolism</keyword>
<dbReference type="SMART" id="SM01207">
    <property type="entry name" value="G3P_acyltransf"/>
    <property type="match status" value="1"/>
</dbReference>
<dbReference type="HAMAP" id="MF_01043">
    <property type="entry name" value="PlsY"/>
    <property type="match status" value="1"/>
</dbReference>
<keyword evidence="3 10" id="KW-0808">Transferase</keyword>
<organism evidence="11 12">
    <name type="scientific">Candidatus Saganbacteria bacterium</name>
    <dbReference type="NCBI Taxonomy" id="2575572"/>
    <lineage>
        <taxon>Bacteria</taxon>
        <taxon>Bacillati</taxon>
        <taxon>Saganbacteria</taxon>
    </lineage>
</organism>
<comment type="subcellular location">
    <subcellularLocation>
        <location evidence="10">Cell membrane</location>
        <topology evidence="10">Multi-pass membrane protein</topology>
    </subcellularLocation>
</comment>
<keyword evidence="2 10" id="KW-0444">Lipid biosynthesis</keyword>
<evidence type="ECO:0000256" key="1">
    <source>
        <dbReference type="ARBA" id="ARBA00022475"/>
    </source>
</evidence>
<comment type="caution">
    <text evidence="11">The sequence shown here is derived from an EMBL/GenBank/DDBJ whole genome shotgun (WGS) entry which is preliminary data.</text>
</comment>
<dbReference type="InterPro" id="IPR003811">
    <property type="entry name" value="G3P_acylTferase_PlsY"/>
</dbReference>
<evidence type="ECO:0000256" key="6">
    <source>
        <dbReference type="ARBA" id="ARBA00023098"/>
    </source>
</evidence>
<evidence type="ECO:0000256" key="5">
    <source>
        <dbReference type="ARBA" id="ARBA00022989"/>
    </source>
</evidence>
<feature type="transmembrane region" description="Helical" evidence="10">
    <location>
        <begin position="160"/>
        <end position="177"/>
    </location>
</feature>
<dbReference type="Pfam" id="PF02660">
    <property type="entry name" value="G3P_acyltransf"/>
    <property type="match status" value="1"/>
</dbReference>
<dbReference type="GO" id="GO:0043772">
    <property type="term" value="F:acyl-phosphate glycerol-3-phosphate acyltransferase activity"/>
    <property type="evidence" value="ECO:0007669"/>
    <property type="project" value="UniProtKB-UniRule"/>
</dbReference>
<dbReference type="PANTHER" id="PTHR30309">
    <property type="entry name" value="INNER MEMBRANE PROTEIN YGIH"/>
    <property type="match status" value="1"/>
</dbReference>
<evidence type="ECO:0000313" key="12">
    <source>
        <dbReference type="Proteomes" id="UP000808761"/>
    </source>
</evidence>
<name>A0A9D6UM78_UNCSA</name>
<dbReference type="GO" id="GO:0008654">
    <property type="term" value="P:phospholipid biosynthetic process"/>
    <property type="evidence" value="ECO:0007669"/>
    <property type="project" value="UniProtKB-UniRule"/>
</dbReference>
<keyword evidence="4 10" id="KW-0812">Transmembrane</keyword>
<dbReference type="EC" id="2.3.1.275" evidence="10"/>
<gene>
    <name evidence="10 11" type="primary">plsY</name>
    <name evidence="11" type="ORF">HZB08_02105</name>
</gene>
<comment type="catalytic activity">
    <reaction evidence="10">
        <text>an acyl phosphate + sn-glycerol 3-phosphate = a 1-acyl-sn-glycero-3-phosphate + phosphate</text>
        <dbReference type="Rhea" id="RHEA:34075"/>
        <dbReference type="ChEBI" id="CHEBI:43474"/>
        <dbReference type="ChEBI" id="CHEBI:57597"/>
        <dbReference type="ChEBI" id="CHEBI:57970"/>
        <dbReference type="ChEBI" id="CHEBI:59918"/>
        <dbReference type="EC" id="2.3.1.275"/>
    </reaction>
</comment>
<evidence type="ECO:0000313" key="11">
    <source>
        <dbReference type="EMBL" id="MBI5078794.1"/>
    </source>
</evidence>
<dbReference type="EMBL" id="JACRKR010000104">
    <property type="protein sequence ID" value="MBI5078794.1"/>
    <property type="molecule type" value="Genomic_DNA"/>
</dbReference>
<keyword evidence="8 10" id="KW-0594">Phospholipid biosynthesis</keyword>
<reference evidence="11" key="1">
    <citation type="submission" date="2020-07" db="EMBL/GenBank/DDBJ databases">
        <title>Huge and variable diversity of episymbiotic CPR bacteria and DPANN archaea in groundwater ecosystems.</title>
        <authorList>
            <person name="He C.Y."/>
            <person name="Keren R."/>
            <person name="Whittaker M."/>
            <person name="Farag I.F."/>
            <person name="Doudna J."/>
            <person name="Cate J.H.D."/>
            <person name="Banfield J.F."/>
        </authorList>
    </citation>
    <scope>NUCLEOTIDE SEQUENCE</scope>
    <source>
        <strain evidence="11">NC_groundwater_1860_Pr3_B-0.1um_51_7</strain>
    </source>
</reference>
<accession>A0A9D6UM78</accession>
<comment type="pathway">
    <text evidence="10">Lipid metabolism; phospholipid metabolism.</text>
</comment>
<evidence type="ECO:0000256" key="9">
    <source>
        <dbReference type="ARBA" id="ARBA00023264"/>
    </source>
</evidence>
<evidence type="ECO:0000256" key="8">
    <source>
        <dbReference type="ARBA" id="ARBA00023209"/>
    </source>
</evidence>
<dbReference type="AlphaFoldDB" id="A0A9D6UM78"/>
<dbReference type="PANTHER" id="PTHR30309:SF0">
    <property type="entry name" value="GLYCEROL-3-PHOSPHATE ACYLTRANSFERASE-RELATED"/>
    <property type="match status" value="1"/>
</dbReference>
<comment type="function">
    <text evidence="10">Catalyzes the transfer of an acyl group from acyl-phosphate (acyl-PO(4)) to glycerol-3-phosphate (G3P) to form lysophosphatidic acid (LPA). This enzyme utilizes acyl-phosphate as fatty acyl donor, but not acyl-CoA or acyl-ACP.</text>
</comment>
<comment type="subunit">
    <text evidence="10">Probably interacts with PlsX.</text>
</comment>
<evidence type="ECO:0000256" key="7">
    <source>
        <dbReference type="ARBA" id="ARBA00023136"/>
    </source>
</evidence>
<sequence length="193" mass="20428">MPILLIIAGYLLGSVPFGVIVARIWNIDIREHGSGNIGATNVFRILGVFPGTIVLLLDFLKGTLAVGLGYWMGETSLIVLLMGVSAIFGHMFPVFLGFKGGKGAATGLGVLAGLTPDIFIIAAVLAAIIIFSTRYVSVASIGTPFVVALLMFIKDKPLPYTIATLIVVVFVIIRHIPNIKRLIKGTEPRLGGG</sequence>
<keyword evidence="1 10" id="KW-1003">Cell membrane</keyword>